<dbReference type="EMBL" id="CP036290">
    <property type="protein sequence ID" value="QDU86481.1"/>
    <property type="molecule type" value="Genomic_DNA"/>
</dbReference>
<keyword evidence="2" id="KW-0472">Membrane</keyword>
<sequence length="238" mass="25331">MTDFDEDEDLFDFDGSGVGTGGDEDDLDIAEFLSSIDDSDASAILDLADSEDAHLASKPAVSEEALAGPEPVAALPSRSGTKQVVVAPAGPLWKQPGAMVVVGLGAVLLIANVSGFLMTWQNNTSMVQRVEAARLDMEATLARAQRDISNEVGRMGTMTQPQSPATLGVASFQSIEEHLDQGDFATARRLLYTKLSRLDRQPLDTRVEIEAHALFLLAEADRREAVVLSESAATEVGS</sequence>
<evidence type="ECO:0000313" key="4">
    <source>
        <dbReference type="Proteomes" id="UP000319342"/>
    </source>
</evidence>
<dbReference type="AlphaFoldDB" id="A0A518D4S9"/>
<dbReference type="Proteomes" id="UP000319342">
    <property type="component" value="Chromosome"/>
</dbReference>
<evidence type="ECO:0000256" key="1">
    <source>
        <dbReference type="SAM" id="MobiDB-lite"/>
    </source>
</evidence>
<gene>
    <name evidence="3" type="ORF">Pla163_36320</name>
</gene>
<keyword evidence="4" id="KW-1185">Reference proteome</keyword>
<name>A0A518D4S9_9BACT</name>
<keyword evidence="2" id="KW-0812">Transmembrane</keyword>
<protein>
    <submittedName>
        <fullName evidence="3">Uncharacterized protein</fullName>
    </submittedName>
</protein>
<feature type="region of interest" description="Disordered" evidence="1">
    <location>
        <begin position="1"/>
        <end position="25"/>
    </location>
</feature>
<evidence type="ECO:0000256" key="2">
    <source>
        <dbReference type="SAM" id="Phobius"/>
    </source>
</evidence>
<keyword evidence="2" id="KW-1133">Transmembrane helix</keyword>
<proteinExistence type="predicted"/>
<dbReference type="RefSeq" id="WP_145191783.1">
    <property type="nucleotide sequence ID" value="NZ_CP036290.1"/>
</dbReference>
<reference evidence="3 4" key="1">
    <citation type="submission" date="2019-02" db="EMBL/GenBank/DDBJ databases">
        <title>Deep-cultivation of Planctomycetes and their phenomic and genomic characterization uncovers novel biology.</title>
        <authorList>
            <person name="Wiegand S."/>
            <person name="Jogler M."/>
            <person name="Boedeker C."/>
            <person name="Pinto D."/>
            <person name="Vollmers J."/>
            <person name="Rivas-Marin E."/>
            <person name="Kohn T."/>
            <person name="Peeters S.H."/>
            <person name="Heuer A."/>
            <person name="Rast P."/>
            <person name="Oberbeckmann S."/>
            <person name="Bunk B."/>
            <person name="Jeske O."/>
            <person name="Meyerdierks A."/>
            <person name="Storesund J.E."/>
            <person name="Kallscheuer N."/>
            <person name="Luecker S."/>
            <person name="Lage O.M."/>
            <person name="Pohl T."/>
            <person name="Merkel B.J."/>
            <person name="Hornburger P."/>
            <person name="Mueller R.-W."/>
            <person name="Bruemmer F."/>
            <person name="Labrenz M."/>
            <person name="Spormann A.M."/>
            <person name="Op den Camp H."/>
            <person name="Overmann J."/>
            <person name="Amann R."/>
            <person name="Jetten M.S.M."/>
            <person name="Mascher T."/>
            <person name="Medema M.H."/>
            <person name="Devos D.P."/>
            <person name="Kaster A.-K."/>
            <person name="Ovreas L."/>
            <person name="Rohde M."/>
            <person name="Galperin M.Y."/>
            <person name="Jogler C."/>
        </authorList>
    </citation>
    <scope>NUCLEOTIDE SEQUENCE [LARGE SCALE GENOMIC DNA]</scope>
    <source>
        <strain evidence="3 4">Pla163</strain>
    </source>
</reference>
<feature type="compositionally biased region" description="Acidic residues" evidence="1">
    <location>
        <begin position="1"/>
        <end position="12"/>
    </location>
</feature>
<organism evidence="3 4">
    <name type="scientific">Rohdeia mirabilis</name>
    <dbReference type="NCBI Taxonomy" id="2528008"/>
    <lineage>
        <taxon>Bacteria</taxon>
        <taxon>Pseudomonadati</taxon>
        <taxon>Planctomycetota</taxon>
        <taxon>Planctomycetia</taxon>
        <taxon>Planctomycetia incertae sedis</taxon>
        <taxon>Rohdeia</taxon>
    </lineage>
</organism>
<feature type="transmembrane region" description="Helical" evidence="2">
    <location>
        <begin position="98"/>
        <end position="120"/>
    </location>
</feature>
<accession>A0A518D4S9</accession>
<evidence type="ECO:0000313" key="3">
    <source>
        <dbReference type="EMBL" id="QDU86481.1"/>
    </source>
</evidence>